<feature type="region of interest" description="Disordered" evidence="1">
    <location>
        <begin position="263"/>
        <end position="284"/>
    </location>
</feature>
<feature type="compositionally biased region" description="Polar residues" evidence="1">
    <location>
        <begin position="161"/>
        <end position="185"/>
    </location>
</feature>
<organism evidence="2 3">
    <name type="scientific">Ephemerocybe angulata</name>
    <dbReference type="NCBI Taxonomy" id="980116"/>
    <lineage>
        <taxon>Eukaryota</taxon>
        <taxon>Fungi</taxon>
        <taxon>Dikarya</taxon>
        <taxon>Basidiomycota</taxon>
        <taxon>Agaricomycotina</taxon>
        <taxon>Agaricomycetes</taxon>
        <taxon>Agaricomycetidae</taxon>
        <taxon>Agaricales</taxon>
        <taxon>Agaricineae</taxon>
        <taxon>Psathyrellaceae</taxon>
        <taxon>Ephemerocybe</taxon>
    </lineage>
</organism>
<evidence type="ECO:0000313" key="3">
    <source>
        <dbReference type="Proteomes" id="UP000521943"/>
    </source>
</evidence>
<evidence type="ECO:0000313" key="2">
    <source>
        <dbReference type="EMBL" id="KAF6766072.1"/>
    </source>
</evidence>
<feature type="region of interest" description="Disordered" evidence="1">
    <location>
        <begin position="144"/>
        <end position="223"/>
    </location>
</feature>
<accession>A0A8H6IKD0</accession>
<protein>
    <submittedName>
        <fullName evidence="2">Uncharacterized protein</fullName>
    </submittedName>
</protein>
<dbReference type="Proteomes" id="UP000521943">
    <property type="component" value="Unassembled WGS sequence"/>
</dbReference>
<keyword evidence="3" id="KW-1185">Reference proteome</keyword>
<sequence>MPSNAPFPARNPDYLRPSPVRGQLEPQSSRSPQGWRYIQTTDTPNEFKVLLPPGTAAMYDYLLKLETYELTKKSSINWERLMQMRHLKDRMIRKCQRLGHVSTGSKKVSQGGAFVFQSLVAPSDFRLKEMEKWFREQERRVAAKAAANGGDKAKAGAKTQPPASTSRALVPTSKPTRISHSSTNLPAPDKQQRDSTVHHRKSLRTQRSMSLPVAVQETTPSRPFSPAPLPMLLVAQRAEYGLEPSPVDMLAGERIEYSELGVPNESESGANTPDSNAVEGTAVGAGHLRRRRSCIKRSSMSDLVKRVSWSDAQDLDQQVSRYAAAAKHAQSSGTWSEVRTLYLEQIYALNRLHEQVREGLDSIRVESDHLLRVEATIQRQRDSLEGTFKDFESKHTQFQEKVKEAISEATNNLTNVNLRLELPPINETSFNESS</sequence>
<feature type="compositionally biased region" description="Polar residues" evidence="1">
    <location>
        <begin position="265"/>
        <end position="275"/>
    </location>
</feature>
<feature type="region of interest" description="Disordered" evidence="1">
    <location>
        <begin position="1"/>
        <end position="36"/>
    </location>
</feature>
<proteinExistence type="predicted"/>
<feature type="compositionally biased region" description="Polar residues" evidence="1">
    <location>
        <begin position="25"/>
        <end position="36"/>
    </location>
</feature>
<comment type="caution">
    <text evidence="2">The sequence shown here is derived from an EMBL/GenBank/DDBJ whole genome shotgun (WGS) entry which is preliminary data.</text>
</comment>
<evidence type="ECO:0000256" key="1">
    <source>
        <dbReference type="SAM" id="MobiDB-lite"/>
    </source>
</evidence>
<dbReference type="OrthoDB" id="3258282at2759"/>
<name>A0A8H6IKD0_9AGAR</name>
<gene>
    <name evidence="2" type="ORF">DFP72DRAFT_865491</name>
</gene>
<reference evidence="2 3" key="1">
    <citation type="submission" date="2020-07" db="EMBL/GenBank/DDBJ databases">
        <title>Comparative genomics of pyrophilous fungi reveals a link between fire events and developmental genes.</title>
        <authorList>
            <consortium name="DOE Joint Genome Institute"/>
            <person name="Steindorff A.S."/>
            <person name="Carver A."/>
            <person name="Calhoun S."/>
            <person name="Stillman K."/>
            <person name="Liu H."/>
            <person name="Lipzen A."/>
            <person name="Pangilinan J."/>
            <person name="Labutti K."/>
            <person name="Bruns T.D."/>
            <person name="Grigoriev I.V."/>
        </authorList>
    </citation>
    <scope>NUCLEOTIDE SEQUENCE [LARGE SCALE GENOMIC DNA]</scope>
    <source>
        <strain evidence="2 3">CBS 144469</strain>
    </source>
</reference>
<dbReference type="EMBL" id="JACGCI010000001">
    <property type="protein sequence ID" value="KAF6766072.1"/>
    <property type="molecule type" value="Genomic_DNA"/>
</dbReference>
<dbReference type="AlphaFoldDB" id="A0A8H6IKD0"/>